<feature type="transmembrane region" description="Helical" evidence="1">
    <location>
        <begin position="223"/>
        <end position="251"/>
    </location>
</feature>
<dbReference type="EMBL" id="JAXAFJ010000001">
    <property type="protein sequence ID" value="MDX6804954.1"/>
    <property type="molecule type" value="Genomic_DNA"/>
</dbReference>
<gene>
    <name evidence="2" type="ORF">SCD90_02645</name>
</gene>
<feature type="transmembrane region" description="Helical" evidence="1">
    <location>
        <begin position="115"/>
        <end position="148"/>
    </location>
</feature>
<keyword evidence="1" id="KW-0472">Membrane</keyword>
<organism evidence="2 3">
    <name type="scientific">Terrihabitans rhizophilus</name>
    <dbReference type="NCBI Taxonomy" id="3092662"/>
    <lineage>
        <taxon>Bacteria</taxon>
        <taxon>Pseudomonadati</taxon>
        <taxon>Pseudomonadota</taxon>
        <taxon>Alphaproteobacteria</taxon>
        <taxon>Hyphomicrobiales</taxon>
        <taxon>Terrihabitans</taxon>
    </lineage>
</organism>
<evidence type="ECO:0000313" key="3">
    <source>
        <dbReference type="Proteomes" id="UP001274321"/>
    </source>
</evidence>
<keyword evidence="3" id="KW-1185">Reference proteome</keyword>
<feature type="transmembrane region" description="Helical" evidence="1">
    <location>
        <begin position="47"/>
        <end position="66"/>
    </location>
</feature>
<sequence>MSHAETAPHHLVTDRPDAAIRRIGIPDLRDSLRDGWNDFLKHPSHNVFLAVLYPVVGMLLGLFVAGGNAMDLLYPLISGFALVGPLAALGFYEISRREQMGERVPWTRAFDVLRGPAALAIIQIAILLTAIFVLWLICAHALFTYLLPGAEGQDLGGLLRTIFSTSEGWALIVVGNALGFIFAAVAFSVSVVSLPYIVDRKGGAAPAVATSFRAVRANPLPMAAWGLVVAALLVLGSLPFLMGLAVVVPVLGHATWHLYRRLVIAD</sequence>
<keyword evidence="1" id="KW-1133">Transmembrane helix</keyword>
<comment type="caution">
    <text evidence="2">The sequence shown here is derived from an EMBL/GenBank/DDBJ whole genome shotgun (WGS) entry which is preliminary data.</text>
</comment>
<name>A0ABU4RLI0_9HYPH</name>
<feature type="transmembrane region" description="Helical" evidence="1">
    <location>
        <begin position="168"/>
        <end position="192"/>
    </location>
</feature>
<feature type="transmembrane region" description="Helical" evidence="1">
    <location>
        <begin position="72"/>
        <end position="94"/>
    </location>
</feature>
<keyword evidence="1" id="KW-0812">Transmembrane</keyword>
<dbReference type="InterPro" id="IPR018692">
    <property type="entry name" value="DUF2189"/>
</dbReference>
<dbReference type="Pfam" id="PF09955">
    <property type="entry name" value="DUF2189"/>
    <property type="match status" value="1"/>
</dbReference>
<accession>A0ABU4RLI0</accession>
<protein>
    <submittedName>
        <fullName evidence="2">DUF2189 domain-containing protein</fullName>
    </submittedName>
</protein>
<evidence type="ECO:0000313" key="2">
    <source>
        <dbReference type="EMBL" id="MDX6804954.1"/>
    </source>
</evidence>
<reference evidence="2 3" key="1">
    <citation type="submission" date="2023-11" db="EMBL/GenBank/DDBJ databases">
        <authorList>
            <person name="Bao R."/>
        </authorList>
    </citation>
    <scope>NUCLEOTIDE SEQUENCE [LARGE SCALE GENOMIC DNA]</scope>
    <source>
        <strain evidence="2 3">PJ23</strain>
    </source>
</reference>
<evidence type="ECO:0000256" key="1">
    <source>
        <dbReference type="SAM" id="Phobius"/>
    </source>
</evidence>
<proteinExistence type="predicted"/>
<dbReference type="Proteomes" id="UP001274321">
    <property type="component" value="Unassembled WGS sequence"/>
</dbReference>
<dbReference type="RefSeq" id="WP_319843062.1">
    <property type="nucleotide sequence ID" value="NZ_JAXAFJ010000001.1"/>
</dbReference>